<protein>
    <submittedName>
        <fullName evidence="1">Uncharacterized protein</fullName>
    </submittedName>
</protein>
<dbReference type="Proteomes" id="UP001085076">
    <property type="component" value="Miscellaneous, Linkage group lg10"/>
</dbReference>
<dbReference type="AlphaFoldDB" id="A0A9D5H3J3"/>
<sequence>MRKNLFGLKNIDVYSFEPSCFFARPKLDRFNADRTLLEEQSIKEHHLKKSNLPLDCRSSGYLLAAY</sequence>
<proteinExistence type="predicted"/>
<dbReference type="OrthoDB" id="443318at2759"/>
<evidence type="ECO:0000313" key="1">
    <source>
        <dbReference type="EMBL" id="KAJ0962070.1"/>
    </source>
</evidence>
<keyword evidence="2" id="KW-1185">Reference proteome</keyword>
<evidence type="ECO:0000313" key="2">
    <source>
        <dbReference type="Proteomes" id="UP001085076"/>
    </source>
</evidence>
<organism evidence="1 2">
    <name type="scientific">Dioscorea zingiberensis</name>
    <dbReference type="NCBI Taxonomy" id="325984"/>
    <lineage>
        <taxon>Eukaryota</taxon>
        <taxon>Viridiplantae</taxon>
        <taxon>Streptophyta</taxon>
        <taxon>Embryophyta</taxon>
        <taxon>Tracheophyta</taxon>
        <taxon>Spermatophyta</taxon>
        <taxon>Magnoliopsida</taxon>
        <taxon>Liliopsida</taxon>
        <taxon>Dioscoreales</taxon>
        <taxon>Dioscoreaceae</taxon>
        <taxon>Dioscorea</taxon>
    </lineage>
</organism>
<gene>
    <name evidence="1" type="ORF">J5N97_029898</name>
</gene>
<reference evidence="1" key="2">
    <citation type="journal article" date="2022" name="Hortic Res">
        <title>The genome of Dioscorea zingiberensis sheds light on the biosynthesis, origin and evolution of the medicinally important diosgenin saponins.</title>
        <authorList>
            <person name="Li Y."/>
            <person name="Tan C."/>
            <person name="Li Z."/>
            <person name="Guo J."/>
            <person name="Li S."/>
            <person name="Chen X."/>
            <person name="Wang C."/>
            <person name="Dai X."/>
            <person name="Yang H."/>
            <person name="Song W."/>
            <person name="Hou L."/>
            <person name="Xu J."/>
            <person name="Tong Z."/>
            <person name="Xu A."/>
            <person name="Yuan X."/>
            <person name="Wang W."/>
            <person name="Yang Q."/>
            <person name="Chen L."/>
            <person name="Sun Z."/>
            <person name="Wang K."/>
            <person name="Pan B."/>
            <person name="Chen J."/>
            <person name="Bao Y."/>
            <person name="Liu F."/>
            <person name="Qi X."/>
            <person name="Gang D.R."/>
            <person name="Wen J."/>
            <person name="Li J."/>
        </authorList>
    </citation>
    <scope>NUCLEOTIDE SEQUENCE</scope>
    <source>
        <strain evidence="1">Dzin_1.0</strain>
    </source>
</reference>
<comment type="caution">
    <text evidence="1">The sequence shown here is derived from an EMBL/GenBank/DDBJ whole genome shotgun (WGS) entry which is preliminary data.</text>
</comment>
<name>A0A9D5H3J3_9LILI</name>
<dbReference type="EMBL" id="JAGGNH010000010">
    <property type="protein sequence ID" value="KAJ0962070.1"/>
    <property type="molecule type" value="Genomic_DNA"/>
</dbReference>
<reference evidence="1" key="1">
    <citation type="submission" date="2021-03" db="EMBL/GenBank/DDBJ databases">
        <authorList>
            <person name="Li Z."/>
            <person name="Yang C."/>
        </authorList>
    </citation>
    <scope>NUCLEOTIDE SEQUENCE</scope>
    <source>
        <strain evidence="1">Dzin_1.0</strain>
        <tissue evidence="1">Leaf</tissue>
    </source>
</reference>
<accession>A0A9D5H3J3</accession>